<evidence type="ECO:0000313" key="1">
    <source>
        <dbReference type="EMBL" id="EET61275.1"/>
    </source>
</evidence>
<dbReference type="AlphaFoldDB" id="C6LE71"/>
<proteinExistence type="predicted"/>
<accession>C6LE71</accession>
<comment type="caution">
    <text evidence="1">The sequence shown here is derived from an EMBL/GenBank/DDBJ whole genome shotgun (WGS) entry which is preliminary data.</text>
</comment>
<reference evidence="1" key="1">
    <citation type="submission" date="2009-07" db="EMBL/GenBank/DDBJ databases">
        <authorList>
            <person name="Weinstock G."/>
            <person name="Sodergren E."/>
            <person name="Clifton S."/>
            <person name="Fulton L."/>
            <person name="Fulton B."/>
            <person name="Courtney L."/>
            <person name="Fronick C."/>
            <person name="Harrison M."/>
            <person name="Strong C."/>
            <person name="Farmer C."/>
            <person name="Delahaunty K."/>
            <person name="Markovic C."/>
            <person name="Hall O."/>
            <person name="Minx P."/>
            <person name="Tomlinson C."/>
            <person name="Mitreva M."/>
            <person name="Nelson J."/>
            <person name="Hou S."/>
            <person name="Wollam A."/>
            <person name="Pepin K.H."/>
            <person name="Johnson M."/>
            <person name="Bhonagiri V."/>
            <person name="Nash W.E."/>
            <person name="Warren W."/>
            <person name="Chinwalla A."/>
            <person name="Mardis E.R."/>
            <person name="Wilson R.K."/>
        </authorList>
    </citation>
    <scope>NUCLEOTIDE SEQUENCE [LARGE SCALE GENOMIC DNA]</scope>
    <source>
        <strain evidence="1">DSM 14469</strain>
    </source>
</reference>
<dbReference type="Proteomes" id="UP000005561">
    <property type="component" value="Unassembled WGS sequence"/>
</dbReference>
<dbReference type="EMBL" id="ACCL02000007">
    <property type="protein sequence ID" value="EET61275.1"/>
    <property type="molecule type" value="Genomic_DNA"/>
</dbReference>
<keyword evidence="2" id="KW-1185">Reference proteome</keyword>
<gene>
    <name evidence="1" type="ORF">BRYFOR_06920</name>
</gene>
<protein>
    <submittedName>
        <fullName evidence="1">Uncharacterized protein</fullName>
    </submittedName>
</protein>
<name>C6LE71_9FIRM</name>
<evidence type="ECO:0000313" key="2">
    <source>
        <dbReference type="Proteomes" id="UP000005561"/>
    </source>
</evidence>
<organism evidence="1 2">
    <name type="scientific">Marvinbryantia formatexigens DSM 14469</name>
    <dbReference type="NCBI Taxonomy" id="478749"/>
    <lineage>
        <taxon>Bacteria</taxon>
        <taxon>Bacillati</taxon>
        <taxon>Bacillota</taxon>
        <taxon>Clostridia</taxon>
        <taxon>Lachnospirales</taxon>
        <taxon>Lachnospiraceae</taxon>
        <taxon>Marvinbryantia</taxon>
    </lineage>
</organism>
<sequence>MQRAGQGREKLCGQRGQTGEEIRKRVFSSFVFLRLATYISNR</sequence>